<keyword evidence="13 19" id="KW-0804">Transcription</keyword>
<dbReference type="GO" id="GO:0045214">
    <property type="term" value="P:sarcomere organization"/>
    <property type="evidence" value="ECO:0007669"/>
    <property type="project" value="TreeGrafter"/>
</dbReference>
<proteinExistence type="inferred from homology"/>
<keyword evidence="8 18" id="KW-0862">Zinc</keyword>
<dbReference type="FunFam" id="2.10.110.10:FF:000001">
    <property type="entry name" value="Cysteine and glycine-rich protein 1"/>
    <property type="match status" value="2"/>
</dbReference>
<dbReference type="GO" id="GO:0030018">
    <property type="term" value="C:Z disc"/>
    <property type="evidence" value="ECO:0007669"/>
    <property type="project" value="TreeGrafter"/>
</dbReference>
<comment type="caution">
    <text evidence="22">The sequence shown here is derived from an EMBL/GenBank/DDBJ whole genome shotgun (WGS) entry which is preliminary data.</text>
</comment>
<feature type="region of interest" description="Disordered" evidence="20">
    <location>
        <begin position="312"/>
        <end position="339"/>
    </location>
</feature>
<evidence type="ECO:0000256" key="16">
    <source>
        <dbReference type="ARBA" id="ARBA00044161"/>
    </source>
</evidence>
<accession>A0AAD4UGA3</accession>
<evidence type="ECO:0000256" key="18">
    <source>
        <dbReference type="PROSITE-ProRule" id="PRU00125"/>
    </source>
</evidence>
<feature type="compositionally biased region" description="Basic and acidic residues" evidence="20">
    <location>
        <begin position="745"/>
        <end position="758"/>
    </location>
</feature>
<evidence type="ECO:0000256" key="4">
    <source>
        <dbReference type="ARBA" id="ARBA00022491"/>
    </source>
</evidence>
<dbReference type="Gene3D" id="1.10.10.10">
    <property type="entry name" value="Winged helix-like DNA-binding domain superfamily/Winged helix DNA-binding domain"/>
    <property type="match status" value="2"/>
</dbReference>
<dbReference type="PANTHER" id="PTHR24215:SF3">
    <property type="entry name" value="CYSTEINE AND GLYCINE-RICH PROTEIN 2"/>
    <property type="match status" value="1"/>
</dbReference>
<feature type="region of interest" description="Disordered" evidence="20">
    <location>
        <begin position="525"/>
        <end position="551"/>
    </location>
</feature>
<evidence type="ECO:0000256" key="10">
    <source>
        <dbReference type="ARBA" id="ARBA00023038"/>
    </source>
</evidence>
<dbReference type="GO" id="GO:0001217">
    <property type="term" value="F:DNA-binding transcription repressor activity"/>
    <property type="evidence" value="ECO:0007669"/>
    <property type="project" value="UniProtKB-ARBA"/>
</dbReference>
<dbReference type="GO" id="GO:0006357">
    <property type="term" value="P:regulation of transcription by RNA polymerase II"/>
    <property type="evidence" value="ECO:0007669"/>
    <property type="project" value="UniProtKB-ARBA"/>
</dbReference>
<sequence>MKEGAKSRTHSVTYHSARLFALVLTAHGAKDDKDSVKIKNEFPLFPVGHSNSHPLHWKMEVNCLTLKDLISRPPRLDFAIGDGENAQKENIFVDLSRMAPKTPIKNEPIDLSKQKIFTPERNPITPVKLVDRQQAEPWTPTANLKILISAASPDMRDREKKKGLFRPIENKDDAFTGSLQLDAVDDSAVDEFEKQRPSRKQKSLGLLCQKFLARYPSYPLSTEKTTISLDEVAISLGVERRRIYDIVNVLESLHLVSRVAKNQYGWHGRHSLPKTLRNLQRLGEEQKYEEQMAHLQQKELDLIDYKFGERRRDGCPDSQDPQLLDFSEPDCPSSSANSRKDKSLRIMSQKFVMLFLVSKTKIVTLDVAAKILIEESQDTPDHSKFKTKVRRLYDIANVLTSLALIKKVHVTEDRGRKPAFKWIGPVDFSSTDDDLVDVSTPVLPELKNEIYGHVQFCAKQKLARHSSFNSEQASEKIQRKVNSEPSSPYRQKPGPGIYSLEIGSLAAVSRQKMEDNSEVAAFASQNAMPPSSSLDPAAPLPSPSVDSEYRVSPLSHQVLSAVQTDLKALPTQNGLNGQGGVSLASVAPDAEHQPPALAAARPLLYVPPAPLFMLCGGLQEGPSPGSGSGSGSGGGGSEVTAAEQPPMPSGQKRLSKERKPQVEEEEPATKRQSRDHEDGPLSLVMPKKPSDSTDIASPKTSKNRGSAPHEDTHTNGQLSAAKAVSGKATTNGFVSSEWGNPSRNTETEKPSKENESTKEPSPLQYVYVQSPAGLNGFSVLLSGSQSPHAVGLPVGPLPPLSVPCMVLPSPPLGAFPVLYSPTMPGPVSSAPSPLPNAGPVNFGLTSLGSTPHLLIGPAALVNPKSSTLPSTDPQLQGPCSLHLSPVMSRSHGSVQPGSPAYRGHPASTVKLQQGTRILVIVITFVFIVIAQQAVTKQLQLDDSNRRSRHRRLPGYKPRPDNTVSFGEDIKKSFEAEEDIKISLLHITIIIYRMFTRMPVWGGGNKCGACGRTVYHAEEVQCDGRSFHRCCFLCMVCRKNLDSTTVAIHDEEIYCKSCYGKKYGPKGYGYGQGAGTLNMDRGERLGIKPESVQPHRPTTNPNTSKFAQKYGGAEKCSRCGDSVYAAEKIIGAGKPWHKNCFRCAKCGKSLESTTLTEKEGEIYCKGCYAKNFGPKGFGYGQGAGALVHAQ</sequence>
<dbReference type="SMART" id="SM01372">
    <property type="entry name" value="E2F_TDP"/>
    <property type="match status" value="2"/>
</dbReference>
<evidence type="ECO:0000256" key="2">
    <source>
        <dbReference type="ARBA" id="ARBA00010940"/>
    </source>
</evidence>
<dbReference type="PANTHER" id="PTHR24215">
    <property type="entry name" value="RHO-GTPASE-ACTIVATING PROTEIN LRG1"/>
    <property type="match status" value="1"/>
</dbReference>
<dbReference type="InterPro" id="IPR001781">
    <property type="entry name" value="Znf_LIM"/>
</dbReference>
<keyword evidence="4" id="KW-0678">Repressor</keyword>
<dbReference type="InterPro" id="IPR036390">
    <property type="entry name" value="WH_DNA-bd_sf"/>
</dbReference>
<evidence type="ECO:0000256" key="17">
    <source>
        <dbReference type="ARBA" id="ARBA00044322"/>
    </source>
</evidence>
<dbReference type="GO" id="GO:0042805">
    <property type="term" value="F:actinin binding"/>
    <property type="evidence" value="ECO:0007669"/>
    <property type="project" value="TreeGrafter"/>
</dbReference>
<dbReference type="GO" id="GO:0046872">
    <property type="term" value="F:metal ion binding"/>
    <property type="evidence" value="ECO:0007669"/>
    <property type="project" value="UniProtKB-KW"/>
</dbReference>
<comment type="similarity">
    <text evidence="2 19">Belongs to the E2F/DP family.</text>
</comment>
<dbReference type="GO" id="GO:0003677">
    <property type="term" value="F:DNA binding"/>
    <property type="evidence" value="ECO:0007669"/>
    <property type="project" value="UniProtKB-KW"/>
</dbReference>
<dbReference type="EMBL" id="JAKZEL010000002">
    <property type="protein sequence ID" value="KAI4546723.1"/>
    <property type="molecule type" value="Genomic_DNA"/>
</dbReference>
<keyword evidence="6" id="KW-0677">Repeat</keyword>
<keyword evidence="5 18" id="KW-0479">Metal-binding</keyword>
<keyword evidence="10 18" id="KW-0440">LIM domain</keyword>
<evidence type="ECO:0000256" key="9">
    <source>
        <dbReference type="ARBA" id="ARBA00023015"/>
    </source>
</evidence>
<feature type="region of interest" description="Disordered" evidence="20">
    <location>
        <begin position="468"/>
        <end position="495"/>
    </location>
</feature>
<dbReference type="FunFam" id="1.10.10.10:FF:000073">
    <property type="entry name" value="E2F transcription factor 8"/>
    <property type="match status" value="1"/>
</dbReference>
<evidence type="ECO:0000313" key="22">
    <source>
        <dbReference type="EMBL" id="KAI4546723.1"/>
    </source>
</evidence>
<dbReference type="InterPro" id="IPR003316">
    <property type="entry name" value="E2F_WHTH_DNA-bd_dom"/>
</dbReference>
<dbReference type="GO" id="GO:0010604">
    <property type="term" value="P:positive regulation of macromolecule metabolic process"/>
    <property type="evidence" value="ECO:0007669"/>
    <property type="project" value="UniProtKB-ARBA"/>
</dbReference>
<evidence type="ECO:0000256" key="5">
    <source>
        <dbReference type="ARBA" id="ARBA00022723"/>
    </source>
</evidence>
<evidence type="ECO:0000256" key="13">
    <source>
        <dbReference type="ARBA" id="ARBA00023163"/>
    </source>
</evidence>
<dbReference type="FunFam" id="1.10.10.10:FF:000100">
    <property type="entry name" value="E2F transcription factor 8"/>
    <property type="match status" value="1"/>
</dbReference>
<evidence type="ECO:0000256" key="12">
    <source>
        <dbReference type="ARBA" id="ARBA00023159"/>
    </source>
</evidence>
<keyword evidence="11 19" id="KW-0238">DNA-binding</keyword>
<evidence type="ECO:0000256" key="20">
    <source>
        <dbReference type="SAM" id="MobiDB-lite"/>
    </source>
</evidence>
<evidence type="ECO:0000256" key="11">
    <source>
        <dbReference type="ARBA" id="ARBA00023125"/>
    </source>
</evidence>
<dbReference type="GO" id="GO:0005667">
    <property type="term" value="C:transcription regulator complex"/>
    <property type="evidence" value="ECO:0007669"/>
    <property type="project" value="InterPro"/>
</dbReference>
<organism evidence="22 23">
    <name type="scientific">Ovis ammon polii</name>
    <dbReference type="NCBI Taxonomy" id="230172"/>
    <lineage>
        <taxon>Eukaryota</taxon>
        <taxon>Metazoa</taxon>
        <taxon>Chordata</taxon>
        <taxon>Craniata</taxon>
        <taxon>Vertebrata</taxon>
        <taxon>Euteleostomi</taxon>
        <taxon>Mammalia</taxon>
        <taxon>Eutheria</taxon>
        <taxon>Laurasiatheria</taxon>
        <taxon>Artiodactyla</taxon>
        <taxon>Ruminantia</taxon>
        <taxon>Pecora</taxon>
        <taxon>Bovidae</taxon>
        <taxon>Caprinae</taxon>
        <taxon>Ovis</taxon>
    </lineage>
</organism>
<evidence type="ECO:0000313" key="23">
    <source>
        <dbReference type="Proteomes" id="UP001214576"/>
    </source>
</evidence>
<keyword evidence="23" id="KW-1185">Reference proteome</keyword>
<feature type="region of interest" description="Disordered" evidence="20">
    <location>
        <begin position="617"/>
        <end position="762"/>
    </location>
</feature>
<evidence type="ECO:0000256" key="14">
    <source>
        <dbReference type="ARBA" id="ARBA00023242"/>
    </source>
</evidence>
<dbReference type="PROSITE" id="PS50023">
    <property type="entry name" value="LIM_DOMAIN_2"/>
    <property type="match status" value="2"/>
</dbReference>
<dbReference type="GO" id="GO:0002040">
    <property type="term" value="P:sprouting angiogenesis"/>
    <property type="evidence" value="ECO:0007669"/>
    <property type="project" value="UniProtKB-ARBA"/>
</dbReference>
<dbReference type="CDD" id="cd09480">
    <property type="entry name" value="LIM1_CRP2"/>
    <property type="match status" value="1"/>
</dbReference>
<keyword evidence="7" id="KW-0221">Differentiation</keyword>
<gene>
    <name evidence="22" type="ORF">MG293_003278</name>
</gene>
<dbReference type="CDD" id="cd09840">
    <property type="entry name" value="LIM2_CRP2"/>
    <property type="match status" value="1"/>
</dbReference>
<evidence type="ECO:0000256" key="1">
    <source>
        <dbReference type="ARBA" id="ARBA00004123"/>
    </source>
</evidence>
<keyword evidence="14 19" id="KW-0539">Nucleus</keyword>
<dbReference type="GO" id="GO:0045935">
    <property type="term" value="P:positive regulation of nucleobase-containing compound metabolic process"/>
    <property type="evidence" value="ECO:0007669"/>
    <property type="project" value="UniProtKB-ARBA"/>
</dbReference>
<reference evidence="22" key="1">
    <citation type="submission" date="2022-03" db="EMBL/GenBank/DDBJ databases">
        <title>Genomic analyses of argali, domestic sheep and their hybrids provide insights into chromosomal evolution, heterosis and genetic basis of agronomic traits.</title>
        <authorList>
            <person name="Li M."/>
        </authorList>
    </citation>
    <scope>NUCLEOTIDE SEQUENCE</scope>
    <source>
        <strain evidence="22">CAU-MHL-2022a</strain>
        <tissue evidence="22">Skin</tissue>
    </source>
</reference>
<dbReference type="Gene3D" id="2.10.110.10">
    <property type="entry name" value="Cysteine Rich Protein"/>
    <property type="match status" value="2"/>
</dbReference>
<dbReference type="Pfam" id="PF02319">
    <property type="entry name" value="WHD_E2F_TDP"/>
    <property type="match status" value="2"/>
</dbReference>
<feature type="domain" description="LIM zinc-binding" evidence="21">
    <location>
        <begin position="1113"/>
        <end position="1173"/>
    </location>
</feature>
<dbReference type="InterPro" id="IPR036388">
    <property type="entry name" value="WH-like_DNA-bd_sf"/>
</dbReference>
<dbReference type="Proteomes" id="UP001214576">
    <property type="component" value="Unassembled WGS sequence"/>
</dbReference>
<dbReference type="SUPFAM" id="SSF46785">
    <property type="entry name" value="Winged helix' DNA-binding domain"/>
    <property type="match status" value="2"/>
</dbReference>
<feature type="compositionally biased region" description="Basic and acidic residues" evidence="20">
    <location>
        <begin position="657"/>
        <end position="679"/>
    </location>
</feature>
<feature type="compositionally biased region" description="Gly residues" evidence="20">
    <location>
        <begin position="624"/>
        <end position="637"/>
    </location>
</feature>
<dbReference type="AlphaFoldDB" id="A0AAD4UGA3"/>
<dbReference type="GO" id="GO:0005634">
    <property type="term" value="C:nucleus"/>
    <property type="evidence" value="ECO:0007669"/>
    <property type="project" value="UniProtKB-SubCell"/>
</dbReference>
<dbReference type="Pfam" id="PF00412">
    <property type="entry name" value="LIM"/>
    <property type="match status" value="2"/>
</dbReference>
<evidence type="ECO:0000256" key="19">
    <source>
        <dbReference type="RuleBase" id="RU003796"/>
    </source>
</evidence>
<dbReference type="SMART" id="SM00132">
    <property type="entry name" value="LIM"/>
    <property type="match status" value="2"/>
</dbReference>
<keyword evidence="3" id="KW-0217">Developmental protein</keyword>
<evidence type="ECO:0000256" key="8">
    <source>
        <dbReference type="ARBA" id="ARBA00022833"/>
    </source>
</evidence>
<feature type="domain" description="LIM zinc-binding" evidence="21">
    <location>
        <begin position="1004"/>
        <end position="1064"/>
    </location>
</feature>
<feature type="compositionally biased region" description="Polar residues" evidence="20">
    <location>
        <begin position="692"/>
        <end position="704"/>
    </location>
</feature>
<keyword evidence="12" id="KW-0010">Activator</keyword>
<name>A0AAD4UGA3_OVIAM</name>
<keyword evidence="9 19" id="KW-0805">Transcription regulation</keyword>
<evidence type="ECO:0000259" key="21">
    <source>
        <dbReference type="PROSITE" id="PS50023"/>
    </source>
</evidence>
<dbReference type="PROSITE" id="PS00478">
    <property type="entry name" value="LIM_DOMAIN_1"/>
    <property type="match status" value="1"/>
</dbReference>
<evidence type="ECO:0000256" key="15">
    <source>
        <dbReference type="ARBA" id="ARBA00023306"/>
    </source>
</evidence>
<dbReference type="SUPFAM" id="SSF57716">
    <property type="entry name" value="Glucocorticoid receptor-like (DNA-binding domain)"/>
    <property type="match status" value="4"/>
</dbReference>
<dbReference type="GO" id="GO:0060537">
    <property type="term" value="P:muscle tissue development"/>
    <property type="evidence" value="ECO:0007669"/>
    <property type="project" value="TreeGrafter"/>
</dbReference>
<evidence type="ECO:0000256" key="7">
    <source>
        <dbReference type="ARBA" id="ARBA00022782"/>
    </source>
</evidence>
<keyword evidence="15" id="KW-0131">Cell cycle</keyword>
<dbReference type="GO" id="GO:0008307">
    <property type="term" value="F:structural constituent of muscle"/>
    <property type="evidence" value="ECO:0007669"/>
    <property type="project" value="TreeGrafter"/>
</dbReference>
<protein>
    <recommendedName>
        <fullName evidence="16">Cysteine and glycine-rich protein 2</fullName>
    </recommendedName>
    <alternativeName>
        <fullName evidence="17">Cysteine-rich protein 2</fullName>
    </alternativeName>
</protein>
<comment type="subcellular location">
    <subcellularLocation>
        <location evidence="1 19">Nucleus</location>
    </subcellularLocation>
</comment>
<evidence type="ECO:0000256" key="6">
    <source>
        <dbReference type="ARBA" id="ARBA00022737"/>
    </source>
</evidence>
<feature type="compositionally biased region" description="Polar residues" evidence="20">
    <location>
        <begin position="727"/>
        <end position="744"/>
    </location>
</feature>
<evidence type="ECO:0000256" key="3">
    <source>
        <dbReference type="ARBA" id="ARBA00022473"/>
    </source>
</evidence>
<feature type="compositionally biased region" description="Basic and acidic residues" evidence="20">
    <location>
        <begin position="473"/>
        <end position="482"/>
    </location>
</feature>